<comment type="caution">
    <text evidence="1">The sequence shown here is derived from an EMBL/GenBank/DDBJ whole genome shotgun (WGS) entry which is preliminary data.</text>
</comment>
<gene>
    <name evidence="1" type="ORF">NDU88_005504</name>
</gene>
<name>A0AAV7TUF5_PLEWA</name>
<dbReference type="Proteomes" id="UP001066276">
    <property type="component" value="Chromosome 3_2"/>
</dbReference>
<organism evidence="1 2">
    <name type="scientific">Pleurodeles waltl</name>
    <name type="common">Iberian ribbed newt</name>
    <dbReference type="NCBI Taxonomy" id="8319"/>
    <lineage>
        <taxon>Eukaryota</taxon>
        <taxon>Metazoa</taxon>
        <taxon>Chordata</taxon>
        <taxon>Craniata</taxon>
        <taxon>Vertebrata</taxon>
        <taxon>Euteleostomi</taxon>
        <taxon>Amphibia</taxon>
        <taxon>Batrachia</taxon>
        <taxon>Caudata</taxon>
        <taxon>Salamandroidea</taxon>
        <taxon>Salamandridae</taxon>
        <taxon>Pleurodelinae</taxon>
        <taxon>Pleurodeles</taxon>
    </lineage>
</organism>
<evidence type="ECO:0000313" key="2">
    <source>
        <dbReference type="Proteomes" id="UP001066276"/>
    </source>
</evidence>
<sequence length="67" mass="7806">MAAANFCHHVVVRHWQLREQIQAPQKLGASVSLMEPDTLRILKKGQTYYCYEAQKVQELLRKLQPRG</sequence>
<reference evidence="1" key="1">
    <citation type="journal article" date="2022" name="bioRxiv">
        <title>Sequencing and chromosome-scale assembly of the giantPleurodeles waltlgenome.</title>
        <authorList>
            <person name="Brown T."/>
            <person name="Elewa A."/>
            <person name="Iarovenko S."/>
            <person name="Subramanian E."/>
            <person name="Araus A.J."/>
            <person name="Petzold A."/>
            <person name="Susuki M."/>
            <person name="Suzuki K.-i.T."/>
            <person name="Hayashi T."/>
            <person name="Toyoda A."/>
            <person name="Oliveira C."/>
            <person name="Osipova E."/>
            <person name="Leigh N.D."/>
            <person name="Simon A."/>
            <person name="Yun M.H."/>
        </authorList>
    </citation>
    <scope>NUCLEOTIDE SEQUENCE</scope>
    <source>
        <strain evidence="1">20211129_DDA</strain>
        <tissue evidence="1">Liver</tissue>
    </source>
</reference>
<dbReference type="AlphaFoldDB" id="A0AAV7TUF5"/>
<evidence type="ECO:0000313" key="1">
    <source>
        <dbReference type="EMBL" id="KAJ1180282.1"/>
    </source>
</evidence>
<proteinExistence type="predicted"/>
<accession>A0AAV7TUF5</accession>
<dbReference type="EMBL" id="JANPWB010000006">
    <property type="protein sequence ID" value="KAJ1180282.1"/>
    <property type="molecule type" value="Genomic_DNA"/>
</dbReference>
<protein>
    <submittedName>
        <fullName evidence="1">Uncharacterized protein</fullName>
    </submittedName>
</protein>
<keyword evidence="2" id="KW-1185">Reference proteome</keyword>